<dbReference type="Pfam" id="PF07398">
    <property type="entry name" value="MDMPI_C"/>
    <property type="match status" value="1"/>
</dbReference>
<proteinExistence type="predicted"/>
<dbReference type="NCBIfam" id="TIGR03083">
    <property type="entry name" value="maleylpyruvate isomerase family mycothiol-dependent enzyme"/>
    <property type="match status" value="1"/>
</dbReference>
<dbReference type="GO" id="GO:0046872">
    <property type="term" value="F:metal ion binding"/>
    <property type="evidence" value="ECO:0007669"/>
    <property type="project" value="InterPro"/>
</dbReference>
<organism evidence="4 5">
    <name type="scientific">Streptomyces hundungensis</name>
    <dbReference type="NCBI Taxonomy" id="1077946"/>
    <lineage>
        <taxon>Bacteria</taxon>
        <taxon>Bacillati</taxon>
        <taxon>Actinomycetota</taxon>
        <taxon>Actinomycetes</taxon>
        <taxon>Kitasatosporales</taxon>
        <taxon>Streptomycetaceae</taxon>
        <taxon>Streptomyces</taxon>
    </lineage>
</organism>
<feature type="domain" description="MDMPI C-terminal" evidence="2">
    <location>
        <begin position="192"/>
        <end position="296"/>
    </location>
</feature>
<reference evidence="4 5" key="1">
    <citation type="submission" date="2018-10" db="EMBL/GenBank/DDBJ databases">
        <title>Relationship between Morphology and Antimicrobial Activity in Streptomyces.</title>
        <authorList>
            <person name="Kang H.J."/>
            <person name="Kim S.B."/>
        </authorList>
    </citation>
    <scope>NUCLEOTIDE SEQUENCE [LARGE SCALE GENOMIC DNA]</scope>
    <source>
        <strain evidence="4 5">BH38</strain>
    </source>
</reference>
<dbReference type="Proteomes" id="UP000271554">
    <property type="component" value="Chromosome"/>
</dbReference>
<evidence type="ECO:0000256" key="1">
    <source>
        <dbReference type="SAM" id="MobiDB-lite"/>
    </source>
</evidence>
<dbReference type="AlphaFoldDB" id="A0A387HP32"/>
<dbReference type="Pfam" id="PF11716">
    <property type="entry name" value="MDMPI_N"/>
    <property type="match status" value="1"/>
</dbReference>
<evidence type="ECO:0000259" key="2">
    <source>
        <dbReference type="Pfam" id="PF07398"/>
    </source>
</evidence>
<protein>
    <recommendedName>
        <fullName evidence="6">Mycothiol-dependent maleylpyruvate isomerase metal-binding domain-containing protein</fullName>
    </recommendedName>
</protein>
<dbReference type="KEGG" id="shun:DWB77_06755"/>
<sequence>MGRGVDMGEDNMGEDNNGAGNETGNEAGGVARGGTGEGPGSYGSRWASAPATHCDAVLAETARFVAVVEGADLATPVPSCPGWSLVDLIRHTGSVQRMFSWLLRERVQERPLSRDAALELPAGDDGYPAWLTSSAQVARHAFADIDPDAPMWVWGADPHARFWMRRMLFETLMHRVDAELALGLRPEIDPALAADGVDEFLVNLPFAVSFAPKTAHLRGHGETIRFRCADRAGDWLVRLRPDGFGLDPYLTDGSGGTETADATVEGGAADLLLLMYGRLDHSADAFATSGDEDLLKRWADNSEF</sequence>
<name>A0A387HP32_9ACTN</name>
<feature type="compositionally biased region" description="Gly residues" evidence="1">
    <location>
        <begin position="26"/>
        <end position="41"/>
    </location>
</feature>
<feature type="region of interest" description="Disordered" evidence="1">
    <location>
        <begin position="1"/>
        <end position="46"/>
    </location>
</feature>
<dbReference type="InterPro" id="IPR024344">
    <property type="entry name" value="MDMPI_metal-binding"/>
</dbReference>
<dbReference type="RefSeq" id="WP_246033709.1">
    <property type="nucleotide sequence ID" value="NZ_CP032698.1"/>
</dbReference>
<feature type="domain" description="Mycothiol-dependent maleylpyruvate isomerase metal-binding" evidence="3">
    <location>
        <begin position="56"/>
        <end position="178"/>
    </location>
</feature>
<gene>
    <name evidence="4" type="ORF">DWB77_06755</name>
</gene>
<accession>A0A387HP32</accession>
<dbReference type="PANTHER" id="PTHR40758">
    <property type="entry name" value="CONSERVED PROTEIN"/>
    <property type="match status" value="1"/>
</dbReference>
<dbReference type="SUPFAM" id="SSF109854">
    <property type="entry name" value="DinB/YfiT-like putative metalloenzymes"/>
    <property type="match status" value="1"/>
</dbReference>
<dbReference type="InterPro" id="IPR010872">
    <property type="entry name" value="MDMPI_C-term_domain"/>
</dbReference>
<dbReference type="EMBL" id="CP032698">
    <property type="protein sequence ID" value="AYG84541.1"/>
    <property type="molecule type" value="Genomic_DNA"/>
</dbReference>
<evidence type="ECO:0008006" key="6">
    <source>
        <dbReference type="Google" id="ProtNLM"/>
    </source>
</evidence>
<dbReference type="PANTHER" id="PTHR40758:SF1">
    <property type="entry name" value="CONSERVED PROTEIN"/>
    <property type="match status" value="1"/>
</dbReference>
<dbReference type="InterPro" id="IPR034660">
    <property type="entry name" value="DinB/YfiT-like"/>
</dbReference>
<evidence type="ECO:0000259" key="3">
    <source>
        <dbReference type="Pfam" id="PF11716"/>
    </source>
</evidence>
<feature type="compositionally biased region" description="Low complexity" evidence="1">
    <location>
        <begin position="14"/>
        <end position="25"/>
    </location>
</feature>
<dbReference type="GO" id="GO:0005886">
    <property type="term" value="C:plasma membrane"/>
    <property type="evidence" value="ECO:0007669"/>
    <property type="project" value="TreeGrafter"/>
</dbReference>
<dbReference type="InterPro" id="IPR017517">
    <property type="entry name" value="Maleyloyr_isom"/>
</dbReference>
<keyword evidence="5" id="KW-1185">Reference proteome</keyword>
<evidence type="ECO:0000313" key="5">
    <source>
        <dbReference type="Proteomes" id="UP000271554"/>
    </source>
</evidence>
<evidence type="ECO:0000313" key="4">
    <source>
        <dbReference type="EMBL" id="AYG84541.1"/>
    </source>
</evidence>